<keyword evidence="3" id="KW-1185">Reference proteome</keyword>
<proteinExistence type="predicted"/>
<dbReference type="SUPFAM" id="SSF46785">
    <property type="entry name" value="Winged helix' DNA-binding domain"/>
    <property type="match status" value="1"/>
</dbReference>
<accession>A0ABS3F624</accession>
<sequence>MDQLNEALVSIRKILRATELHGKALRIATGLKTSQLIVLQALEESPELTVGEITAQVHMAQATVTMIVSRLETMGFVRRKKGVTDKRKVFVSLTERGLEVLAQAPEALHQRFAEEFEPLEVWEKSMMIASLQRVAAMLDASDIDAAPLLQLGEVHAHETGTK</sequence>
<evidence type="ECO:0000313" key="2">
    <source>
        <dbReference type="EMBL" id="MBO0333978.1"/>
    </source>
</evidence>
<dbReference type="InterPro" id="IPR011991">
    <property type="entry name" value="ArsR-like_HTH"/>
</dbReference>
<gene>
    <name evidence="2" type="ORF">J0X12_10145</name>
</gene>
<reference evidence="2 3" key="1">
    <citation type="submission" date="2021-03" db="EMBL/GenBank/DDBJ databases">
        <title>Sneathiella sp. CAU 1612 isolated from Kang Won-do.</title>
        <authorList>
            <person name="Kim W."/>
        </authorList>
    </citation>
    <scope>NUCLEOTIDE SEQUENCE [LARGE SCALE GENOMIC DNA]</scope>
    <source>
        <strain evidence="2 3">CAU 1612</strain>
    </source>
</reference>
<protein>
    <submittedName>
        <fullName evidence="2">MarR family transcriptional regulator</fullName>
    </submittedName>
</protein>
<dbReference type="InterPro" id="IPR039422">
    <property type="entry name" value="MarR/SlyA-like"/>
</dbReference>
<dbReference type="Pfam" id="PF01047">
    <property type="entry name" value="MarR"/>
    <property type="match status" value="1"/>
</dbReference>
<dbReference type="PANTHER" id="PTHR33164">
    <property type="entry name" value="TRANSCRIPTIONAL REGULATOR, MARR FAMILY"/>
    <property type="match status" value="1"/>
</dbReference>
<dbReference type="PROSITE" id="PS50995">
    <property type="entry name" value="HTH_MARR_2"/>
    <property type="match status" value="1"/>
</dbReference>
<evidence type="ECO:0000313" key="3">
    <source>
        <dbReference type="Proteomes" id="UP000664761"/>
    </source>
</evidence>
<dbReference type="InterPro" id="IPR036388">
    <property type="entry name" value="WH-like_DNA-bd_sf"/>
</dbReference>
<dbReference type="Proteomes" id="UP000664761">
    <property type="component" value="Unassembled WGS sequence"/>
</dbReference>
<dbReference type="SMART" id="SM00347">
    <property type="entry name" value="HTH_MARR"/>
    <property type="match status" value="1"/>
</dbReference>
<evidence type="ECO:0000259" key="1">
    <source>
        <dbReference type="PROSITE" id="PS50995"/>
    </source>
</evidence>
<dbReference type="EMBL" id="JAFLNC010000003">
    <property type="protein sequence ID" value="MBO0333978.1"/>
    <property type="molecule type" value="Genomic_DNA"/>
</dbReference>
<dbReference type="Gene3D" id="1.10.10.10">
    <property type="entry name" value="Winged helix-like DNA-binding domain superfamily/Winged helix DNA-binding domain"/>
    <property type="match status" value="1"/>
</dbReference>
<name>A0ABS3F624_9PROT</name>
<feature type="domain" description="HTH marR-type" evidence="1">
    <location>
        <begin position="1"/>
        <end position="136"/>
    </location>
</feature>
<dbReference type="PANTHER" id="PTHR33164:SF89">
    <property type="entry name" value="MARR FAMILY REGULATORY PROTEIN"/>
    <property type="match status" value="1"/>
</dbReference>
<dbReference type="RefSeq" id="WP_207045185.1">
    <property type="nucleotide sequence ID" value="NZ_JAFLNC010000003.1"/>
</dbReference>
<dbReference type="InterPro" id="IPR036390">
    <property type="entry name" value="WH_DNA-bd_sf"/>
</dbReference>
<dbReference type="InterPro" id="IPR000835">
    <property type="entry name" value="HTH_MarR-typ"/>
</dbReference>
<comment type="caution">
    <text evidence="2">The sequence shown here is derived from an EMBL/GenBank/DDBJ whole genome shotgun (WGS) entry which is preliminary data.</text>
</comment>
<dbReference type="CDD" id="cd00090">
    <property type="entry name" value="HTH_ARSR"/>
    <property type="match status" value="1"/>
</dbReference>
<organism evidence="2 3">
    <name type="scientific">Sneathiella sedimenti</name>
    <dbReference type="NCBI Taxonomy" id="2816034"/>
    <lineage>
        <taxon>Bacteria</taxon>
        <taxon>Pseudomonadati</taxon>
        <taxon>Pseudomonadota</taxon>
        <taxon>Alphaproteobacteria</taxon>
        <taxon>Sneathiellales</taxon>
        <taxon>Sneathiellaceae</taxon>
        <taxon>Sneathiella</taxon>
    </lineage>
</organism>